<dbReference type="InterPro" id="IPR012341">
    <property type="entry name" value="6hp_glycosidase-like_sf"/>
</dbReference>
<reference evidence="10" key="3">
    <citation type="submission" date="2024-01" db="EMBL/GenBank/DDBJ databases">
        <authorList>
            <person name="Coelho M.A."/>
            <person name="David-Palma M."/>
            <person name="Shea T."/>
            <person name="Sun S."/>
            <person name="Cuomo C.A."/>
            <person name="Heitman J."/>
        </authorList>
    </citation>
    <scope>NUCLEOTIDE SEQUENCE</scope>
    <source>
        <strain evidence="10">CBS 7841</strain>
    </source>
</reference>
<organism evidence="10 11">
    <name type="scientific">Cryptococcus depauperatus CBS 7841</name>
    <dbReference type="NCBI Taxonomy" id="1295531"/>
    <lineage>
        <taxon>Eukaryota</taxon>
        <taxon>Fungi</taxon>
        <taxon>Dikarya</taxon>
        <taxon>Basidiomycota</taxon>
        <taxon>Agaricomycotina</taxon>
        <taxon>Tremellomycetes</taxon>
        <taxon>Tremellales</taxon>
        <taxon>Cryptococcaceae</taxon>
        <taxon>Cryptococcus</taxon>
    </lineage>
</organism>
<dbReference type="KEGG" id="cdep:91089550"/>
<dbReference type="EMBL" id="CP143790">
    <property type="protein sequence ID" value="WVN90106.1"/>
    <property type="molecule type" value="Genomic_DNA"/>
</dbReference>
<feature type="binding site" evidence="6">
    <location>
        <position position="469"/>
    </location>
    <ligand>
        <name>Ca(2+)</name>
        <dbReference type="ChEBI" id="CHEBI:29108"/>
    </ligand>
</feature>
<dbReference type="InterPro" id="IPR044674">
    <property type="entry name" value="EDEM1/2/3"/>
</dbReference>
<comment type="cofactor">
    <cofactor evidence="6">
        <name>Ca(2+)</name>
        <dbReference type="ChEBI" id="CHEBI:29108"/>
    </cofactor>
</comment>
<evidence type="ECO:0000256" key="6">
    <source>
        <dbReference type="PIRSR" id="PIRSR601382-2"/>
    </source>
</evidence>
<feature type="region of interest" description="Disordered" evidence="8">
    <location>
        <begin position="807"/>
        <end position="861"/>
    </location>
</feature>
<evidence type="ECO:0000259" key="9">
    <source>
        <dbReference type="Pfam" id="PF02225"/>
    </source>
</evidence>
<dbReference type="GO" id="GO:0036503">
    <property type="term" value="P:ERAD pathway"/>
    <property type="evidence" value="ECO:0007669"/>
    <property type="project" value="UniProtKB-ARBA"/>
</dbReference>
<evidence type="ECO:0000256" key="1">
    <source>
        <dbReference type="ARBA" id="ARBA00004240"/>
    </source>
</evidence>
<dbReference type="Gene3D" id="3.50.30.30">
    <property type="match status" value="1"/>
</dbReference>
<gene>
    <name evidence="10" type="ORF">L203_105341</name>
</gene>
<reference evidence="10" key="2">
    <citation type="journal article" date="2022" name="Elife">
        <title>Obligate sexual reproduction of a homothallic fungus closely related to the Cryptococcus pathogenic species complex.</title>
        <authorList>
            <person name="Passer A.R."/>
            <person name="Clancey S.A."/>
            <person name="Shea T."/>
            <person name="David-Palma M."/>
            <person name="Averette A.F."/>
            <person name="Boekhout T."/>
            <person name="Porcel B.M."/>
            <person name="Nowrousian M."/>
            <person name="Cuomo C.A."/>
            <person name="Sun S."/>
            <person name="Heitman J."/>
            <person name="Coelho M.A."/>
        </authorList>
    </citation>
    <scope>NUCLEOTIDE SEQUENCE</scope>
    <source>
        <strain evidence="10">CBS 7841</strain>
    </source>
</reference>
<dbReference type="InterPro" id="IPR036026">
    <property type="entry name" value="Seven-hairpin_glycosidases"/>
</dbReference>
<keyword evidence="3" id="KW-0256">Endoplasmic reticulum</keyword>
<feature type="domain" description="PA" evidence="9">
    <location>
        <begin position="764"/>
        <end position="815"/>
    </location>
</feature>
<comment type="subcellular location">
    <subcellularLocation>
        <location evidence="1">Endoplasmic reticulum</location>
    </subcellularLocation>
</comment>
<dbReference type="PRINTS" id="PR00747">
    <property type="entry name" value="GLYHDRLASE47"/>
</dbReference>
<keyword evidence="6" id="KW-0106">Calcium</keyword>
<dbReference type="EC" id="3.2.1.-" evidence="7"/>
<sequence length="967" mass="107761">MSDAKREKLRDETMALFQHGYDGYIKYAYPADELRPLTCGPLFRSRMAKNHGINDLHGNVSLTLLDTLSSLPLLHPTALPSALERISTRVSFDQDAKVQVFEMTIRAMGGLLSTYQYLDGLPDNPREQARILGLDKITREGWLGMKTQPKVTQIDLKRYKDRMLDLAEDLGRRLLPAFKPTSGIPFARVNLRHGLMKGESVETCTAGAGTLILEFSLLSRLTGDDRYEKAAEKAFMALWNRRLDQNLLGNTIGTHGHWFMPGISGVGAGMDSYFEYALKAGIMLGDDTLLDIFHDSYAAIQSFVRTPDGFIYRPVHTRLLQATSPSTIDSLSAFLPAIQVMAGDIPSAIRNHLVFWALWRKHSALPESWCWERREVERAGWPGRPEFIESTYYLYQATKDSFYLRVGERILADLTRRTKTRCGFATITNVLTGELEDRMESFMLSETLKYLYLLFSDTPFSNSAKVYNTEGHPLFMPRHLLKSPSPTHRIIHRGEQLTCPIYQWPTAFSSRNKDRSMGDLGLRVSIEETSGYEYARGLVWGWDDNGVKAEDSKKYIWDGVCSVPNVPKYSFDITLTPSDRDPSPEDSSPSLEKVYQNTSTGDYVIRDIDGLHLGVRWRLDGKGYDISSIGPHRVRTGQQVIVTDPSMKEHLPILKPVSTTIIEQSHTPAEIILRFSLSSASSPMVDQTPRKGNEAESSVILHALGTTAIFGQDFSKPPTDDSWQVGAKPLRLIVPPRSIDGCVPLPLSLSKSPNTRSEGDAEGSQHSIEEERQPFVLMLPRGNCTFAEKAKHAQELGANGVLFIGSPPKTASSSSSEAASQSNLDKKSDESDSAQPEEENQRENENNSESEGLIRPSAEPNETVNFSSLGIIYTEYLVGELLRTVLRNENVSTDRDKVKDREGKEEDSGELGVALLLLEELHQASTTSGFSSVHSQGLTAGEQRAKEGRLGVGEWEILNLLIVDTST</sequence>
<dbReference type="SUPFAM" id="SSF52025">
    <property type="entry name" value="PA domain"/>
    <property type="match status" value="1"/>
</dbReference>
<dbReference type="SUPFAM" id="SSF48225">
    <property type="entry name" value="Seven-hairpin glycosidases"/>
    <property type="match status" value="1"/>
</dbReference>
<feature type="active site" evidence="5">
    <location>
        <position position="386"/>
    </location>
</feature>
<dbReference type="InterPro" id="IPR046450">
    <property type="entry name" value="PA_dom_sf"/>
</dbReference>
<keyword evidence="11" id="KW-1185">Reference proteome</keyword>
<dbReference type="Proteomes" id="UP000094043">
    <property type="component" value="Chromosome 7"/>
</dbReference>
<dbReference type="InterPro" id="IPR003137">
    <property type="entry name" value="PA_domain"/>
</dbReference>
<dbReference type="GO" id="GO:0005509">
    <property type="term" value="F:calcium ion binding"/>
    <property type="evidence" value="ECO:0007669"/>
    <property type="project" value="InterPro"/>
</dbReference>
<keyword evidence="6" id="KW-0479">Metal-binding</keyword>
<reference evidence="10" key="1">
    <citation type="submission" date="2016-06" db="EMBL/GenBank/DDBJ databases">
        <authorList>
            <person name="Cuomo C."/>
            <person name="Litvintseva A."/>
            <person name="Heitman J."/>
            <person name="Chen Y."/>
            <person name="Sun S."/>
            <person name="Springer D."/>
            <person name="Dromer F."/>
            <person name="Young S."/>
            <person name="Zeng Q."/>
            <person name="Chapman S."/>
            <person name="Gujja S."/>
            <person name="Saif S."/>
            <person name="Birren B."/>
        </authorList>
    </citation>
    <scope>NUCLEOTIDE SEQUENCE</scope>
    <source>
        <strain evidence="10">CBS 7841</strain>
    </source>
</reference>
<evidence type="ECO:0000256" key="2">
    <source>
        <dbReference type="ARBA" id="ARBA00007658"/>
    </source>
</evidence>
<keyword evidence="7" id="KW-0326">Glycosidase</keyword>
<feature type="active site" description="Proton donor" evidence="5">
    <location>
        <position position="367"/>
    </location>
</feature>
<dbReference type="GO" id="GO:0005975">
    <property type="term" value="P:carbohydrate metabolic process"/>
    <property type="evidence" value="ECO:0007669"/>
    <property type="project" value="InterPro"/>
</dbReference>
<evidence type="ECO:0000256" key="3">
    <source>
        <dbReference type="ARBA" id="ARBA00022824"/>
    </source>
</evidence>
<evidence type="ECO:0000313" key="11">
    <source>
        <dbReference type="Proteomes" id="UP000094043"/>
    </source>
</evidence>
<name>A0AAJ8M3Y9_9TREE</name>
<proteinExistence type="inferred from homology"/>
<dbReference type="GO" id="GO:0016020">
    <property type="term" value="C:membrane"/>
    <property type="evidence" value="ECO:0007669"/>
    <property type="project" value="InterPro"/>
</dbReference>
<protein>
    <recommendedName>
        <fullName evidence="7">alpha-1,2-Mannosidase</fullName>
        <ecNumber evidence="7">3.2.1.-</ecNumber>
    </recommendedName>
</protein>
<comment type="similarity">
    <text evidence="2 7">Belongs to the glycosyl hydrolase 47 family.</text>
</comment>
<dbReference type="GeneID" id="91089550"/>
<dbReference type="GO" id="GO:0004571">
    <property type="term" value="F:mannosyl-oligosaccharide 1,2-alpha-mannosidase activity"/>
    <property type="evidence" value="ECO:0007669"/>
    <property type="project" value="InterPro"/>
</dbReference>
<keyword evidence="7" id="KW-0378">Hydrolase</keyword>
<dbReference type="RefSeq" id="XP_066070806.1">
    <property type="nucleotide sequence ID" value="XM_066214709.1"/>
</dbReference>
<dbReference type="GO" id="GO:1904380">
    <property type="term" value="P:endoplasmic reticulum mannose trimming"/>
    <property type="evidence" value="ECO:0007669"/>
    <property type="project" value="InterPro"/>
</dbReference>
<feature type="region of interest" description="Disordered" evidence="8">
    <location>
        <begin position="744"/>
        <end position="773"/>
    </location>
</feature>
<dbReference type="Pfam" id="PF02225">
    <property type="entry name" value="PA"/>
    <property type="match status" value="1"/>
</dbReference>
<feature type="region of interest" description="Disordered" evidence="8">
    <location>
        <begin position="575"/>
        <end position="594"/>
    </location>
</feature>
<evidence type="ECO:0000256" key="8">
    <source>
        <dbReference type="SAM" id="MobiDB-lite"/>
    </source>
</evidence>
<evidence type="ECO:0000256" key="5">
    <source>
        <dbReference type="PIRSR" id="PIRSR601382-1"/>
    </source>
</evidence>
<dbReference type="PANTHER" id="PTHR45679">
    <property type="entry name" value="ER DEGRADATION-ENHANCING ALPHA-MANNOSIDASE-LIKE PROTEIN 2"/>
    <property type="match status" value="1"/>
</dbReference>
<accession>A0AAJ8M3Y9</accession>
<dbReference type="Gene3D" id="1.50.10.10">
    <property type="match status" value="1"/>
</dbReference>
<feature type="compositionally biased region" description="Low complexity" evidence="8">
    <location>
        <begin position="811"/>
        <end position="822"/>
    </location>
</feature>
<evidence type="ECO:0000256" key="7">
    <source>
        <dbReference type="RuleBase" id="RU361193"/>
    </source>
</evidence>
<feature type="active site" description="Proton donor" evidence="5">
    <location>
        <position position="102"/>
    </location>
</feature>
<feature type="active site" evidence="5">
    <location>
        <position position="271"/>
    </location>
</feature>
<evidence type="ECO:0000256" key="4">
    <source>
        <dbReference type="ARBA" id="ARBA00023180"/>
    </source>
</evidence>
<evidence type="ECO:0000313" key="10">
    <source>
        <dbReference type="EMBL" id="WVN90106.1"/>
    </source>
</evidence>
<dbReference type="InterPro" id="IPR001382">
    <property type="entry name" value="Glyco_hydro_47"/>
</dbReference>
<dbReference type="Pfam" id="PF01532">
    <property type="entry name" value="Glyco_hydro_47"/>
    <property type="match status" value="1"/>
</dbReference>
<keyword evidence="4" id="KW-0325">Glycoprotein</keyword>
<dbReference type="GO" id="GO:0044322">
    <property type="term" value="C:endoplasmic reticulum quality control compartment"/>
    <property type="evidence" value="ECO:0007669"/>
    <property type="project" value="GOC"/>
</dbReference>
<dbReference type="AlphaFoldDB" id="A0AAJ8M3Y9"/>
<dbReference type="PANTHER" id="PTHR45679:SF5">
    <property type="entry name" value="ER DEGRADATION-ENHANCING ALPHA-MANNOSIDASE-LIKE PROTEIN 1"/>
    <property type="match status" value="1"/>
</dbReference>